<dbReference type="EMBL" id="JACBYF010000120">
    <property type="protein sequence ID" value="NYS48233.1"/>
    <property type="molecule type" value="Genomic_DNA"/>
</dbReference>
<dbReference type="PANTHER" id="PTHR42842:SF3">
    <property type="entry name" value="FAD_NAD(P)-BINDING OXIDOREDUCTASE FAMILY PROTEIN"/>
    <property type="match status" value="1"/>
</dbReference>
<sequence length="140" mass="15644">STPYRAWKPVGQAPADLEHRPVVVGFGPCGIFAALALAQMGFKPIVLERGREVRERTKDTWDLWRKRELTPESNVQFGEGGAGTFSDGKLYSQIKDPRFLGRKVMTEFVEYGAPTEILYAAHPHIGTFKLVKVVEGIRAE</sequence>
<keyword evidence="3" id="KW-1185">Reference proteome</keyword>
<dbReference type="InterPro" id="IPR028348">
    <property type="entry name" value="FAD-binding_protein"/>
</dbReference>
<accession>A0ABX2T0S4</accession>
<keyword evidence="1" id="KW-1133">Transmembrane helix</keyword>
<dbReference type="SUPFAM" id="SSF51905">
    <property type="entry name" value="FAD/NAD(P)-binding domain"/>
    <property type="match status" value="1"/>
</dbReference>
<comment type="caution">
    <text evidence="2">The sequence shown here is derived from an EMBL/GenBank/DDBJ whole genome shotgun (WGS) entry which is preliminary data.</text>
</comment>
<dbReference type="Proteomes" id="UP000531840">
    <property type="component" value="Unassembled WGS sequence"/>
</dbReference>
<evidence type="ECO:0000256" key="1">
    <source>
        <dbReference type="SAM" id="Phobius"/>
    </source>
</evidence>
<feature type="transmembrane region" description="Helical" evidence="1">
    <location>
        <begin position="22"/>
        <end position="42"/>
    </location>
</feature>
<protein>
    <submittedName>
        <fullName evidence="2">FAD-dependent oxidoreductase</fullName>
    </submittedName>
</protein>
<reference evidence="2 3" key="1">
    <citation type="submission" date="2020-07" db="EMBL/GenBank/DDBJ databases">
        <title>MOT database genomes.</title>
        <authorList>
            <person name="Joseph S."/>
            <person name="Aduse-Opoku J."/>
            <person name="Hashim A."/>
            <person name="Wade W."/>
            <person name="Curtis M."/>
        </authorList>
    </citation>
    <scope>NUCLEOTIDE SEQUENCE [LARGE SCALE GENOMIC DNA]</scope>
    <source>
        <strain evidence="2 3">CIP 106318</strain>
    </source>
</reference>
<proteinExistence type="predicted"/>
<feature type="non-terminal residue" evidence="2">
    <location>
        <position position="140"/>
    </location>
</feature>
<gene>
    <name evidence="2" type="ORF">HZY85_08655</name>
</gene>
<evidence type="ECO:0000313" key="2">
    <source>
        <dbReference type="EMBL" id="NYS48233.1"/>
    </source>
</evidence>
<organism evidence="2 3">
    <name type="scientific">Gemelliphila palaticanis</name>
    <dbReference type="NCBI Taxonomy" id="81950"/>
    <lineage>
        <taxon>Bacteria</taxon>
        <taxon>Bacillati</taxon>
        <taxon>Bacillota</taxon>
        <taxon>Bacilli</taxon>
        <taxon>Bacillales</taxon>
        <taxon>Gemellaceae</taxon>
        <taxon>Gemelliphila</taxon>
    </lineage>
</organism>
<dbReference type="Gene3D" id="3.50.50.60">
    <property type="entry name" value="FAD/NAD(P)-binding domain"/>
    <property type="match status" value="1"/>
</dbReference>
<feature type="non-terminal residue" evidence="2">
    <location>
        <position position="1"/>
    </location>
</feature>
<keyword evidence="1" id="KW-0812">Transmembrane</keyword>
<keyword evidence="1" id="KW-0472">Membrane</keyword>
<evidence type="ECO:0000313" key="3">
    <source>
        <dbReference type="Proteomes" id="UP000531840"/>
    </source>
</evidence>
<dbReference type="InterPro" id="IPR036188">
    <property type="entry name" value="FAD/NAD-bd_sf"/>
</dbReference>
<dbReference type="PANTHER" id="PTHR42842">
    <property type="entry name" value="FAD/NAD(P)-BINDING OXIDOREDUCTASE"/>
    <property type="match status" value="1"/>
</dbReference>
<name>A0ABX2T0S4_9BACL</name>